<dbReference type="AlphaFoldDB" id="A0A4R9GJG6"/>
<comment type="caution">
    <text evidence="1">The sequence shown here is derived from an EMBL/GenBank/DDBJ whole genome shotgun (WGS) entry which is preliminary data.</text>
</comment>
<reference evidence="1" key="1">
    <citation type="journal article" date="2019" name="PLoS Negl. Trop. Dis.">
        <title>Revisiting the worldwide diversity of Leptospira species in the environment.</title>
        <authorList>
            <person name="Vincent A.T."/>
            <person name="Schiettekatte O."/>
            <person name="Bourhy P."/>
            <person name="Veyrier F.J."/>
            <person name="Picardeau M."/>
        </authorList>
    </citation>
    <scope>NUCLEOTIDE SEQUENCE [LARGE SCALE GENOMIC DNA]</scope>
    <source>
        <strain evidence="1">SSW15</strain>
    </source>
</reference>
<sequence>MRKRPWIPFILSWLFFFPIFGESKNEFIVLEPSTPLYLFPEKKSEVLRKLSFGEILNSENLRESKSKFRLLTDRDGLKGWADSNSLFRIGSRGTYNVITKAVERLLYQDSGVLELESVFNYLTGVEEGTVFRGDEFLFLKIRRLVVFQKYLEKLQSAEIRTKTGPKLEELFKKFPSEIGIRTKEGTWADSSTNSKEGSRFRVRPEAFWRIAESNPNSKPGDFAAYLAVKNTPEVKCGPDPICVLQDEQSRRLRYLGLNPNGNYSQIFSSQIDKRLQHYVKDRETFLCDTKLPKAEILSSFRKTLQELPYRYGKKFHSKWKIIQEECGSK</sequence>
<evidence type="ECO:0000313" key="2">
    <source>
        <dbReference type="Proteomes" id="UP000298458"/>
    </source>
</evidence>
<name>A0A4R9GJG6_9LEPT</name>
<proteinExistence type="predicted"/>
<gene>
    <name evidence="1" type="ORF">EHO60_00370</name>
</gene>
<dbReference type="Proteomes" id="UP000298458">
    <property type="component" value="Unassembled WGS sequence"/>
</dbReference>
<keyword evidence="2" id="KW-1185">Reference proteome</keyword>
<evidence type="ECO:0000313" key="1">
    <source>
        <dbReference type="EMBL" id="TGK13848.1"/>
    </source>
</evidence>
<dbReference type="EMBL" id="RQET01000001">
    <property type="protein sequence ID" value="TGK13848.1"/>
    <property type="molecule type" value="Genomic_DNA"/>
</dbReference>
<organism evidence="1 2">
    <name type="scientific">Leptospira fletcheri</name>
    <dbReference type="NCBI Taxonomy" id="2484981"/>
    <lineage>
        <taxon>Bacteria</taxon>
        <taxon>Pseudomonadati</taxon>
        <taxon>Spirochaetota</taxon>
        <taxon>Spirochaetia</taxon>
        <taxon>Leptospirales</taxon>
        <taxon>Leptospiraceae</taxon>
        <taxon>Leptospira</taxon>
    </lineage>
</organism>
<protein>
    <submittedName>
        <fullName evidence="1">SH3 domain-containing protein</fullName>
    </submittedName>
</protein>
<dbReference type="OrthoDB" id="340567at2"/>
<accession>A0A4R9GJG6</accession>
<dbReference type="RefSeq" id="WP_135766189.1">
    <property type="nucleotide sequence ID" value="NZ_RQET01000001.1"/>
</dbReference>